<dbReference type="EMBL" id="FWXJ01000002">
    <property type="protein sequence ID" value="SMC32963.1"/>
    <property type="molecule type" value="Genomic_DNA"/>
</dbReference>
<evidence type="ECO:0000313" key="2">
    <source>
        <dbReference type="EMBL" id="SMC32963.1"/>
    </source>
</evidence>
<organism evidence="2 3">
    <name type="scientific">Polynucleobacter kasalickyi</name>
    <dbReference type="NCBI Taxonomy" id="1938817"/>
    <lineage>
        <taxon>Bacteria</taxon>
        <taxon>Pseudomonadati</taxon>
        <taxon>Pseudomonadota</taxon>
        <taxon>Betaproteobacteria</taxon>
        <taxon>Burkholderiales</taxon>
        <taxon>Burkholderiaceae</taxon>
        <taxon>Polynucleobacter</taxon>
    </lineage>
</organism>
<accession>A0A1W1Y9Z3</accession>
<gene>
    <name evidence="2" type="ORF">SAMN06296008_102153</name>
</gene>
<sequence length="70" mass="7694">MALCSSTFIKLGRSQAKALGVPALPILEVPHPFGLKTKEEIKEIAQDCLQQIEHYLQFGTTHAIPPVPKN</sequence>
<dbReference type="Proteomes" id="UP000192708">
    <property type="component" value="Unassembled WGS sequence"/>
</dbReference>
<dbReference type="AlphaFoldDB" id="A0A1W1Y9Z3"/>
<dbReference type="STRING" id="1938817.SAMN06296008_102153"/>
<reference evidence="2 3" key="1">
    <citation type="submission" date="2017-04" db="EMBL/GenBank/DDBJ databases">
        <authorList>
            <person name="Afonso C.L."/>
            <person name="Miller P.J."/>
            <person name="Scott M.A."/>
            <person name="Spackman E."/>
            <person name="Goraichik I."/>
            <person name="Dimitrov K.M."/>
            <person name="Suarez D.L."/>
            <person name="Swayne D.E."/>
        </authorList>
    </citation>
    <scope>NUCLEOTIDE SEQUENCE [LARGE SCALE GENOMIC DNA]</scope>
    <source>
        <strain evidence="2 3">VK13</strain>
    </source>
</reference>
<evidence type="ECO:0000313" key="3">
    <source>
        <dbReference type="Proteomes" id="UP000192708"/>
    </source>
</evidence>
<dbReference type="InterPro" id="IPR057767">
    <property type="entry name" value="UGSC-like_dom"/>
</dbReference>
<dbReference type="Pfam" id="PF24696">
    <property type="entry name" value="UGSC"/>
    <property type="match status" value="1"/>
</dbReference>
<evidence type="ECO:0000259" key="1">
    <source>
        <dbReference type="Pfam" id="PF24696"/>
    </source>
</evidence>
<dbReference type="OrthoDB" id="9154188at2"/>
<keyword evidence="3" id="KW-1185">Reference proteome</keyword>
<proteinExistence type="predicted"/>
<feature type="domain" description="UGSC-like" evidence="1">
    <location>
        <begin position="2"/>
        <end position="56"/>
    </location>
</feature>
<name>A0A1W1Y9Z3_9BURK</name>
<protein>
    <recommendedName>
        <fullName evidence="1">UGSC-like domain-containing protein</fullName>
    </recommendedName>
</protein>